<dbReference type="Proteomes" id="UP001177140">
    <property type="component" value="Unassembled WGS sequence"/>
</dbReference>
<keyword evidence="3" id="KW-1185">Reference proteome</keyword>
<feature type="region of interest" description="Disordered" evidence="1">
    <location>
        <begin position="25"/>
        <end position="62"/>
    </location>
</feature>
<gene>
    <name evidence="2" type="ORF">MKW94_029580</name>
</gene>
<name>A0AA41V1V9_PAPNU</name>
<dbReference type="AlphaFoldDB" id="A0AA41V1V9"/>
<evidence type="ECO:0000313" key="3">
    <source>
        <dbReference type="Proteomes" id="UP001177140"/>
    </source>
</evidence>
<feature type="region of interest" description="Disordered" evidence="1">
    <location>
        <begin position="285"/>
        <end position="305"/>
    </location>
</feature>
<reference evidence="2" key="1">
    <citation type="submission" date="2022-03" db="EMBL/GenBank/DDBJ databases">
        <title>A functionally conserved STORR gene fusion in Papaver species that diverged 16.8 million years ago.</title>
        <authorList>
            <person name="Catania T."/>
        </authorList>
    </citation>
    <scope>NUCLEOTIDE SEQUENCE</scope>
    <source>
        <strain evidence="2">S-191538</strain>
    </source>
</reference>
<protein>
    <submittedName>
        <fullName evidence="2">Uncharacterized protein</fullName>
    </submittedName>
</protein>
<organism evidence="2 3">
    <name type="scientific">Papaver nudicaule</name>
    <name type="common">Iceland poppy</name>
    <dbReference type="NCBI Taxonomy" id="74823"/>
    <lineage>
        <taxon>Eukaryota</taxon>
        <taxon>Viridiplantae</taxon>
        <taxon>Streptophyta</taxon>
        <taxon>Embryophyta</taxon>
        <taxon>Tracheophyta</taxon>
        <taxon>Spermatophyta</taxon>
        <taxon>Magnoliopsida</taxon>
        <taxon>Ranunculales</taxon>
        <taxon>Papaveraceae</taxon>
        <taxon>Papaveroideae</taxon>
        <taxon>Papaver</taxon>
    </lineage>
</organism>
<sequence>MATTRRIRWYPPPPPSPRILHLPIRRPVRRKTTSKNHSNPKIAVQKESPELLVSNQSDHHPRGKLETLFDQERVFSKTVPIVLLNSYGGQHCIGDGRRERVEEDFEFGDKCEEQEEGVNENEKWRFQAEILRAECNFLRMEREIALRKLEINRVRTQKTLRSAGKKKIYQGKNVDSVLEEEIDELEEKLNDLHRKSGVTDIEIRKCDNFDLKASVLQRRLEKLEFEDKYVKEIQQMAESSLTINPNNNNHRVTDVEILGKKMEVISKGMLEKMEAEYRSMLSSTTTSSATASGASSASTSSRYNSFSSSSTNLLRKDYQYHQRQQAKELLFEQTNKIENQQAFGIRSELMSKSLFLHACMGQGQEQVQSEYRVMGQLNRDYAHLKILYYTAGKIGLSIMKSGAY</sequence>
<dbReference type="PANTHER" id="PTHR35468">
    <property type="entry name" value="MYOSIN-LIKE PROTEIN"/>
    <property type="match status" value="1"/>
</dbReference>
<evidence type="ECO:0000313" key="2">
    <source>
        <dbReference type="EMBL" id="MCL7028592.1"/>
    </source>
</evidence>
<proteinExistence type="predicted"/>
<feature type="compositionally biased region" description="Basic residues" evidence="1">
    <location>
        <begin position="25"/>
        <end position="34"/>
    </location>
</feature>
<dbReference type="PANTHER" id="PTHR35468:SF1">
    <property type="entry name" value="MYOSIN-LIKE PROTEIN"/>
    <property type="match status" value="1"/>
</dbReference>
<feature type="region of interest" description="Disordered" evidence="1">
    <location>
        <begin position="1"/>
        <end position="20"/>
    </location>
</feature>
<dbReference type="EMBL" id="JAJJMA010081391">
    <property type="protein sequence ID" value="MCL7028592.1"/>
    <property type="molecule type" value="Genomic_DNA"/>
</dbReference>
<comment type="caution">
    <text evidence="2">The sequence shown here is derived from an EMBL/GenBank/DDBJ whole genome shotgun (WGS) entry which is preliminary data.</text>
</comment>
<accession>A0AA41V1V9</accession>
<evidence type="ECO:0000256" key="1">
    <source>
        <dbReference type="SAM" id="MobiDB-lite"/>
    </source>
</evidence>